<dbReference type="EMBL" id="AFFK01019182">
    <property type="status" value="NOT_ANNOTATED_CDS"/>
    <property type="molecule type" value="Genomic_DNA"/>
</dbReference>
<dbReference type="GO" id="GO:0005524">
    <property type="term" value="F:ATP binding"/>
    <property type="evidence" value="ECO:0007669"/>
    <property type="project" value="UniProtKB-UniRule"/>
</dbReference>
<dbReference type="PROSITE" id="PS00108">
    <property type="entry name" value="PROTEIN_KINASE_ST"/>
    <property type="match status" value="1"/>
</dbReference>
<dbReference type="Proteomes" id="UP000014500">
    <property type="component" value="Unassembled WGS sequence"/>
</dbReference>
<evidence type="ECO:0000256" key="7">
    <source>
        <dbReference type="ARBA" id="ARBA00023137"/>
    </source>
</evidence>
<dbReference type="CDD" id="cd06616">
    <property type="entry name" value="PKc_MKK4"/>
    <property type="match status" value="1"/>
</dbReference>
<dbReference type="GO" id="GO:0033554">
    <property type="term" value="P:cellular response to stress"/>
    <property type="evidence" value="ECO:0007669"/>
    <property type="project" value="UniProtKB-ARBA"/>
</dbReference>
<dbReference type="PROSITE" id="PS00107">
    <property type="entry name" value="PROTEIN_KINASE_ATP"/>
    <property type="match status" value="1"/>
</dbReference>
<dbReference type="Gene3D" id="1.10.510.10">
    <property type="entry name" value="Transferase(Phosphotransferase) domain 1"/>
    <property type="match status" value="1"/>
</dbReference>
<evidence type="ECO:0000256" key="2">
    <source>
        <dbReference type="ARBA" id="ARBA00022553"/>
    </source>
</evidence>
<feature type="compositionally biased region" description="Polar residues" evidence="12">
    <location>
        <begin position="1"/>
        <end position="23"/>
    </location>
</feature>
<keyword evidence="6 10" id="KW-0067">ATP-binding</keyword>
<keyword evidence="4 10" id="KW-0547">Nucleotide-binding</keyword>
<dbReference type="GO" id="GO:0004713">
    <property type="term" value="F:protein tyrosine kinase activity"/>
    <property type="evidence" value="ECO:0007669"/>
    <property type="project" value="UniProtKB-KW"/>
</dbReference>
<name>T1ITH1_STRMM</name>
<dbReference type="SUPFAM" id="SSF56112">
    <property type="entry name" value="Protein kinase-like (PK-like)"/>
    <property type="match status" value="1"/>
</dbReference>
<dbReference type="PANTHER" id="PTHR48013">
    <property type="entry name" value="DUAL SPECIFICITY MITOGEN-ACTIVATED PROTEIN KINASE KINASE 5-RELATED"/>
    <property type="match status" value="1"/>
</dbReference>
<dbReference type="Gene3D" id="3.30.200.20">
    <property type="entry name" value="Phosphorylase Kinase, domain 1"/>
    <property type="match status" value="1"/>
</dbReference>
<evidence type="ECO:0000256" key="5">
    <source>
        <dbReference type="ARBA" id="ARBA00022777"/>
    </source>
</evidence>
<keyword evidence="5" id="KW-0418">Kinase</keyword>
<keyword evidence="2" id="KW-0597">Phosphoprotein</keyword>
<dbReference type="InterPro" id="IPR017441">
    <property type="entry name" value="Protein_kinase_ATP_BS"/>
</dbReference>
<dbReference type="HOGENOM" id="CLU_000288_63_23_1"/>
<reference evidence="15" key="1">
    <citation type="submission" date="2011-05" db="EMBL/GenBank/DDBJ databases">
        <authorList>
            <person name="Richards S.R."/>
            <person name="Qu J."/>
            <person name="Jiang H."/>
            <person name="Jhangiani S.N."/>
            <person name="Agravi P."/>
            <person name="Goodspeed R."/>
            <person name="Gross S."/>
            <person name="Mandapat C."/>
            <person name="Jackson L."/>
            <person name="Mathew T."/>
            <person name="Pu L."/>
            <person name="Thornton R."/>
            <person name="Saada N."/>
            <person name="Wilczek-Boney K.B."/>
            <person name="Lee S."/>
            <person name="Kovar C."/>
            <person name="Wu Y."/>
            <person name="Scherer S.E."/>
            <person name="Worley K.C."/>
            <person name="Muzny D.M."/>
            <person name="Gibbs R."/>
        </authorList>
    </citation>
    <scope>NUCLEOTIDE SEQUENCE</scope>
    <source>
        <strain evidence="15">Brora</strain>
    </source>
</reference>
<evidence type="ECO:0000259" key="13">
    <source>
        <dbReference type="PROSITE" id="PS50011"/>
    </source>
</evidence>
<comment type="similarity">
    <text evidence="8">Belongs to the protein kinase superfamily. STE Ser/Thr protein kinase family. MAP kinase kinase subfamily.</text>
</comment>
<feature type="domain" description="Protein kinase" evidence="13">
    <location>
        <begin position="99"/>
        <end position="364"/>
    </location>
</feature>
<dbReference type="eggNOG" id="KOG1006">
    <property type="taxonomic scope" value="Eukaryota"/>
</dbReference>
<dbReference type="GO" id="GO:0005829">
    <property type="term" value="C:cytosol"/>
    <property type="evidence" value="ECO:0007669"/>
    <property type="project" value="UniProtKB-ARBA"/>
</dbReference>
<dbReference type="PhylomeDB" id="T1ITH1"/>
<accession>T1ITH1</accession>
<dbReference type="SMART" id="SM00220">
    <property type="entry name" value="S_TKc"/>
    <property type="match status" value="1"/>
</dbReference>
<organism evidence="14 15">
    <name type="scientific">Strigamia maritima</name>
    <name type="common">European centipede</name>
    <name type="synonym">Geophilus maritimus</name>
    <dbReference type="NCBI Taxonomy" id="126957"/>
    <lineage>
        <taxon>Eukaryota</taxon>
        <taxon>Metazoa</taxon>
        <taxon>Ecdysozoa</taxon>
        <taxon>Arthropoda</taxon>
        <taxon>Myriapoda</taxon>
        <taxon>Chilopoda</taxon>
        <taxon>Pleurostigmophora</taxon>
        <taxon>Geophilomorpha</taxon>
        <taxon>Linotaeniidae</taxon>
        <taxon>Strigamia</taxon>
    </lineage>
</organism>
<evidence type="ECO:0000256" key="4">
    <source>
        <dbReference type="ARBA" id="ARBA00022741"/>
    </source>
</evidence>
<dbReference type="AlphaFoldDB" id="T1ITH1"/>
<feature type="compositionally biased region" description="Low complexity" evidence="12">
    <location>
        <begin position="53"/>
        <end position="62"/>
    </location>
</feature>
<evidence type="ECO:0000256" key="9">
    <source>
        <dbReference type="ARBA" id="ARBA00038999"/>
    </source>
</evidence>
<reference evidence="14" key="2">
    <citation type="submission" date="2015-02" db="UniProtKB">
        <authorList>
            <consortium name="EnsemblMetazoa"/>
        </authorList>
    </citation>
    <scope>IDENTIFICATION</scope>
</reference>
<dbReference type="OMA" id="HILLEFC"/>
<evidence type="ECO:0000313" key="15">
    <source>
        <dbReference type="Proteomes" id="UP000014500"/>
    </source>
</evidence>
<dbReference type="InterPro" id="IPR000719">
    <property type="entry name" value="Prot_kinase_dom"/>
</dbReference>
<feature type="binding site" evidence="10">
    <location>
        <position position="128"/>
    </location>
    <ligand>
        <name>ATP</name>
        <dbReference type="ChEBI" id="CHEBI:30616"/>
    </ligand>
</feature>
<evidence type="ECO:0000256" key="12">
    <source>
        <dbReference type="SAM" id="MobiDB-lite"/>
    </source>
</evidence>
<keyword evidence="3" id="KW-0808">Transferase</keyword>
<dbReference type="PANTHER" id="PTHR48013:SF15">
    <property type="entry name" value="DUAL SPECIFICITY MITOGEN-ACTIVATED PROTEIN KINASE KINASE 4"/>
    <property type="match status" value="1"/>
</dbReference>
<evidence type="ECO:0000256" key="1">
    <source>
        <dbReference type="ARBA" id="ARBA00022527"/>
    </source>
</evidence>
<dbReference type="GO" id="GO:0008545">
    <property type="term" value="F:JUN kinase kinase activity"/>
    <property type="evidence" value="ECO:0007669"/>
    <property type="project" value="TreeGrafter"/>
</dbReference>
<protein>
    <recommendedName>
        <fullName evidence="9">mitogen-activated protein kinase kinase</fullName>
        <ecNumber evidence="9">2.7.12.2</ecNumber>
    </recommendedName>
</protein>
<evidence type="ECO:0000313" key="14">
    <source>
        <dbReference type="EnsemblMetazoa" id="SMAR004417-PA"/>
    </source>
</evidence>
<proteinExistence type="inferred from homology"/>
<dbReference type="GO" id="GO:0004674">
    <property type="term" value="F:protein serine/threonine kinase activity"/>
    <property type="evidence" value="ECO:0007669"/>
    <property type="project" value="UniProtKB-KW"/>
</dbReference>
<sequence length="394" mass="44650">MSMFWSSSRFNMADQQGNSAPSNQDRRRGLKLNFNSRAKSGNANPSVGPLKPPATNTCNPATTNVFGENTVRERLRINNTSGTLKISPQMIYEFTAEDLRDLGEIGRGAFGTVNKMIHAKSSTIMAVKRIRSTVDEKEQKQLLMDLEVVMLSNDCPYIVQFYGAIFKEGDCWICMEVMEISLDKFYKIIYEKLRIRIPENILGKITVATVHALNYLKEKLQIIHRDVKPSNILLDRKGNIKLCDFGISGQLVDSIAKTRDAGCRPYMAPERIDPQKARGYDVRSDVWSLGITLIELATGSFPYPKWNSVFEQLTQVVQGDPPRLNTCKNGNMFTQEFVDFVNTCLIKDESQRPKYNRLLEQPFILRSEKESLDVAGYVCSILDQMPSNGRFNNT</sequence>
<keyword evidence="7" id="KW-0829">Tyrosine-protein kinase</keyword>
<evidence type="ECO:0000256" key="3">
    <source>
        <dbReference type="ARBA" id="ARBA00022679"/>
    </source>
</evidence>
<dbReference type="EnsemblMetazoa" id="SMAR004417-RA">
    <property type="protein sequence ID" value="SMAR004417-PA"/>
    <property type="gene ID" value="SMAR004417"/>
</dbReference>
<dbReference type="InterPro" id="IPR008271">
    <property type="entry name" value="Ser/Thr_kinase_AS"/>
</dbReference>
<feature type="region of interest" description="Disordered" evidence="12">
    <location>
        <begin position="1"/>
        <end position="62"/>
    </location>
</feature>
<dbReference type="InterPro" id="IPR011009">
    <property type="entry name" value="Kinase-like_dom_sf"/>
</dbReference>
<keyword evidence="1 11" id="KW-0723">Serine/threonine-protein kinase</keyword>
<dbReference type="EC" id="2.7.12.2" evidence="9"/>
<dbReference type="FunFam" id="3.30.200.20:FF:000126">
    <property type="entry name" value="Dual specificity mitogen-activated protein kinase kinase 4"/>
    <property type="match status" value="1"/>
</dbReference>
<dbReference type="Pfam" id="PF00069">
    <property type="entry name" value="Pkinase"/>
    <property type="match status" value="1"/>
</dbReference>
<feature type="compositionally biased region" description="Polar residues" evidence="12">
    <location>
        <begin position="33"/>
        <end position="45"/>
    </location>
</feature>
<dbReference type="FunFam" id="1.10.510.10:FF:000090">
    <property type="entry name" value="Dual specificity mitogen-activated protein kinase kinase 4"/>
    <property type="match status" value="1"/>
</dbReference>
<dbReference type="STRING" id="126957.T1ITH1"/>
<keyword evidence="15" id="KW-1185">Reference proteome</keyword>
<evidence type="ECO:0000256" key="8">
    <source>
        <dbReference type="ARBA" id="ARBA00038035"/>
    </source>
</evidence>
<evidence type="ECO:0000256" key="11">
    <source>
        <dbReference type="RuleBase" id="RU000304"/>
    </source>
</evidence>
<dbReference type="PROSITE" id="PS50011">
    <property type="entry name" value="PROTEIN_KINASE_DOM"/>
    <property type="match status" value="1"/>
</dbReference>
<evidence type="ECO:0000256" key="6">
    <source>
        <dbReference type="ARBA" id="ARBA00022840"/>
    </source>
</evidence>
<evidence type="ECO:0000256" key="10">
    <source>
        <dbReference type="PROSITE-ProRule" id="PRU10141"/>
    </source>
</evidence>